<dbReference type="PANTHER" id="PTHR30314:SF3">
    <property type="entry name" value="MITOCHONDRIAL DIVISION PROTEIN FSZA"/>
    <property type="match status" value="1"/>
</dbReference>
<feature type="region of interest" description="Disordered" evidence="7">
    <location>
        <begin position="367"/>
        <end position="394"/>
    </location>
</feature>
<dbReference type="Pfam" id="PF00091">
    <property type="entry name" value="Tubulin"/>
    <property type="match status" value="1"/>
</dbReference>
<dbReference type="GO" id="GO:0005525">
    <property type="term" value="F:GTP binding"/>
    <property type="evidence" value="ECO:0007669"/>
    <property type="project" value="UniProtKB-UniRule"/>
</dbReference>
<dbReference type="HAMAP" id="MF_00909">
    <property type="entry name" value="FtsZ"/>
    <property type="match status" value="1"/>
</dbReference>
<feature type="domain" description="Tubulin/FtsZ GTPase" evidence="8">
    <location>
        <begin position="29"/>
        <end position="234"/>
    </location>
</feature>
<dbReference type="Gene3D" id="3.30.1330.20">
    <property type="entry name" value="Tubulin/FtsZ, C-terminal domain"/>
    <property type="match status" value="1"/>
</dbReference>
<feature type="binding site" evidence="4">
    <location>
        <position position="216"/>
    </location>
    <ligand>
        <name>GTP</name>
        <dbReference type="ChEBI" id="CHEBI:37565"/>
    </ligand>
</feature>
<evidence type="ECO:0000256" key="1">
    <source>
        <dbReference type="ARBA" id="ARBA00009690"/>
    </source>
</evidence>
<dbReference type="AlphaFoldDB" id="W6TSW7"/>
<feature type="compositionally biased region" description="Basic and acidic residues" evidence="7">
    <location>
        <begin position="375"/>
        <end position="385"/>
    </location>
</feature>
<dbReference type="PANTHER" id="PTHR30314">
    <property type="entry name" value="CELL DIVISION PROTEIN FTSZ-RELATED"/>
    <property type="match status" value="1"/>
</dbReference>
<dbReference type="InterPro" id="IPR036525">
    <property type="entry name" value="Tubulin/FtsZ_GTPase_sf"/>
</dbReference>
<gene>
    <name evidence="4" type="primary">ftsZ</name>
    <name evidence="10" type="ORF">P618_200981</name>
</gene>
<feature type="domain" description="Tubulin/FtsZ 2-layer sandwich" evidence="9">
    <location>
        <begin position="236"/>
        <end position="369"/>
    </location>
</feature>
<dbReference type="OrthoDB" id="9813375at2"/>
<feature type="binding site" evidence="4">
    <location>
        <begin position="137"/>
        <end position="139"/>
    </location>
    <ligand>
        <name>GTP</name>
        <dbReference type="ChEBI" id="CHEBI:37565"/>
    </ligand>
</feature>
<dbReference type="InterPro" id="IPR003008">
    <property type="entry name" value="Tubulin_FtsZ_GTPase"/>
</dbReference>
<accession>W6TSW7</accession>
<comment type="subunit">
    <text evidence="4">Homodimer. Polymerizes to form a dynamic ring structure in a strictly GTP-dependent manner. Interacts directly with several other division proteins.</text>
</comment>
<evidence type="ECO:0000256" key="5">
    <source>
        <dbReference type="NCBIfam" id="TIGR00065"/>
    </source>
</evidence>
<keyword evidence="4 6" id="KW-0131">Cell cycle</keyword>
<protein>
    <recommendedName>
        <fullName evidence="4 5">Cell division protein FtsZ</fullName>
    </recommendedName>
</protein>
<evidence type="ECO:0000313" key="10">
    <source>
        <dbReference type="EMBL" id="ETZ06867.1"/>
    </source>
</evidence>
<dbReference type="InterPro" id="IPR020805">
    <property type="entry name" value="Cell_div_FtsZ_CS"/>
</dbReference>
<evidence type="ECO:0000256" key="7">
    <source>
        <dbReference type="SAM" id="MobiDB-lite"/>
    </source>
</evidence>
<evidence type="ECO:0000256" key="3">
    <source>
        <dbReference type="ARBA" id="ARBA00023134"/>
    </source>
</evidence>
<feature type="binding site" evidence="4">
    <location>
        <position position="168"/>
    </location>
    <ligand>
        <name>GTP</name>
        <dbReference type="ChEBI" id="CHEBI:37565"/>
    </ligand>
</feature>
<dbReference type="SMART" id="SM00865">
    <property type="entry name" value="Tubulin_C"/>
    <property type="match status" value="1"/>
</dbReference>
<proteinExistence type="inferred from homology"/>
<dbReference type="Gene3D" id="3.40.50.1440">
    <property type="entry name" value="Tubulin/FtsZ, GTPase domain"/>
    <property type="match status" value="1"/>
</dbReference>
<name>W6TSW7_HOLOB</name>
<dbReference type="InterPro" id="IPR008280">
    <property type="entry name" value="Tub_FtsZ_C"/>
</dbReference>
<dbReference type="NCBIfam" id="TIGR00065">
    <property type="entry name" value="ftsZ"/>
    <property type="match status" value="1"/>
</dbReference>
<feature type="region of interest" description="Disordered" evidence="7">
    <location>
        <begin position="480"/>
        <end position="500"/>
    </location>
</feature>
<dbReference type="GO" id="GO:0000917">
    <property type="term" value="P:division septum assembly"/>
    <property type="evidence" value="ECO:0007669"/>
    <property type="project" value="UniProtKB-KW"/>
</dbReference>
<dbReference type="Pfam" id="PF12327">
    <property type="entry name" value="FtsZ_C"/>
    <property type="match status" value="1"/>
</dbReference>
<evidence type="ECO:0000256" key="2">
    <source>
        <dbReference type="ARBA" id="ARBA00022741"/>
    </source>
</evidence>
<evidence type="ECO:0000259" key="8">
    <source>
        <dbReference type="SMART" id="SM00864"/>
    </source>
</evidence>
<sequence>MHCLKNKIMSIHTGGNIMEMFENKKIGPKIVVMGIGGAGGNAVNSMLREKNLEYIEDLQHRHLGVEFLSCNTDQQALSNSLVPPENRIQLGFEVTKGLGAGARPEIGRIAAESSLEEVIKRLDGVDMLFVTAGMGGGTGTGAAPILAKAAKDRGILTVAVVTKPFFFEGHRRMAVAEEGIVKLRSCVDTLLVLPNQKLFRLAGVETSFIQAFAWADKVLRDGVDMFISLMEKPGLVNLDFADIVAILREADSGEEDKGDAMMGTGRAGGEDRAMRAAETAISCFLLETEHIRRAKAAMVQVSGGEDMTLTEIDAALHFIRSQIEDDASDNFQPSNIIFGATFDNTLPSGELQISVVATGIKRAELNNKPSKHVSSKKETEEEKKMSTSLENLEGDTPFSKEELFDQKLADIPALGRRHGADFTIESERFSSFSNLREDEPEEPYGMSTDFSFNEAPSEKRVSKFKKFFSRRVEDQIPYVKENFDSTGTEQQEGEDLTIPAFLRKASKGKSDKY</sequence>
<dbReference type="FunFam" id="3.40.50.1440:FF:000001">
    <property type="entry name" value="Cell division protein FtsZ"/>
    <property type="match status" value="1"/>
</dbReference>
<dbReference type="InterPro" id="IPR037103">
    <property type="entry name" value="Tubulin/FtsZ-like_C"/>
</dbReference>
<keyword evidence="4" id="KW-0963">Cytoplasm</keyword>
<dbReference type="GO" id="GO:0005737">
    <property type="term" value="C:cytoplasm"/>
    <property type="evidence" value="ECO:0007669"/>
    <property type="project" value="UniProtKB-SubCell"/>
</dbReference>
<dbReference type="InterPro" id="IPR018316">
    <property type="entry name" value="Tubulin/FtsZ_2-layer-sand-dom"/>
</dbReference>
<keyword evidence="2 4" id="KW-0547">Nucleotide-binding</keyword>
<comment type="similarity">
    <text evidence="1 4 6">Belongs to the FtsZ family.</text>
</comment>
<comment type="function">
    <text evidence="4 6">Essential cell division protein that forms a contractile ring structure (Z ring) at the future cell division site. The regulation of the ring assembly controls the timing and the location of cell division. One of the functions of the FtsZ ring is to recruit other cell division proteins to the septum to produce a new cell wall between the dividing cells. Binds GTP and shows GTPase activity.</text>
</comment>
<dbReference type="PRINTS" id="PR00423">
    <property type="entry name" value="CELLDVISFTSZ"/>
</dbReference>
<dbReference type="InterPro" id="IPR045061">
    <property type="entry name" value="FtsZ/CetZ"/>
</dbReference>
<dbReference type="SUPFAM" id="SSF55307">
    <property type="entry name" value="Tubulin C-terminal domain-like"/>
    <property type="match status" value="1"/>
</dbReference>
<dbReference type="InterPro" id="IPR000158">
    <property type="entry name" value="Cell_div_FtsZ"/>
</dbReference>
<comment type="subcellular location">
    <subcellularLocation>
        <location evidence="4">Cytoplasm</location>
    </subcellularLocation>
    <text evidence="4">Assembles at midcell at the inner surface of the cytoplasmic membrane.</text>
</comment>
<keyword evidence="3 4" id="KW-0342">GTP-binding</keyword>
<dbReference type="eggNOG" id="COG0206">
    <property type="taxonomic scope" value="Bacteria"/>
</dbReference>
<feature type="binding site" evidence="4">
    <location>
        <position position="172"/>
    </location>
    <ligand>
        <name>GTP</name>
        <dbReference type="ChEBI" id="CHEBI:37565"/>
    </ligand>
</feature>
<evidence type="ECO:0000313" key="11">
    <source>
        <dbReference type="Proteomes" id="UP000019112"/>
    </source>
</evidence>
<dbReference type="PROSITE" id="PS01135">
    <property type="entry name" value="FTSZ_2"/>
    <property type="match status" value="1"/>
</dbReference>
<dbReference type="InterPro" id="IPR024757">
    <property type="entry name" value="FtsZ_C"/>
</dbReference>
<reference evidence="10 11" key="1">
    <citation type="journal article" date="2014" name="FEMS Microbiol. Lett.">
        <title>Draft genome sequences of three Holospora species (Holospora obtusa, Holospora undulata, and Holospora elegans), endonuclear symbiotic bacteria of the ciliate Paramecium caudatum.</title>
        <authorList>
            <person name="Dohra H."/>
            <person name="Tanaka K."/>
            <person name="Suzuki T."/>
            <person name="Fujishima M."/>
            <person name="Suzuki H."/>
        </authorList>
    </citation>
    <scope>NUCLEOTIDE SEQUENCE [LARGE SCALE GENOMIC DNA]</scope>
    <source>
        <strain evidence="10 11">F1</strain>
    </source>
</reference>
<dbReference type="STRING" id="1399147.P618_200981"/>
<dbReference type="CDD" id="cd02201">
    <property type="entry name" value="FtsZ_type1"/>
    <property type="match status" value="1"/>
</dbReference>
<dbReference type="GO" id="GO:0003924">
    <property type="term" value="F:GTPase activity"/>
    <property type="evidence" value="ECO:0007669"/>
    <property type="project" value="UniProtKB-UniRule"/>
</dbReference>
<evidence type="ECO:0000259" key="9">
    <source>
        <dbReference type="SMART" id="SM00865"/>
    </source>
</evidence>
<comment type="caution">
    <text evidence="10">The sequence shown here is derived from an EMBL/GenBank/DDBJ whole genome shotgun (WGS) entry which is preliminary data.</text>
</comment>
<evidence type="ECO:0000256" key="6">
    <source>
        <dbReference type="RuleBase" id="RU000631"/>
    </source>
</evidence>
<dbReference type="EMBL" id="AWTR02000080">
    <property type="protein sequence ID" value="ETZ06867.1"/>
    <property type="molecule type" value="Genomic_DNA"/>
</dbReference>
<dbReference type="GO" id="GO:0051258">
    <property type="term" value="P:protein polymerization"/>
    <property type="evidence" value="ECO:0007669"/>
    <property type="project" value="UniProtKB-UniRule"/>
</dbReference>
<keyword evidence="4 6" id="KW-0717">Septation</keyword>
<keyword evidence="11" id="KW-1185">Reference proteome</keyword>
<keyword evidence="4 6" id="KW-0132">Cell division</keyword>
<feature type="binding site" evidence="4">
    <location>
        <begin position="37"/>
        <end position="41"/>
    </location>
    <ligand>
        <name>GTP</name>
        <dbReference type="ChEBI" id="CHEBI:37565"/>
    </ligand>
</feature>
<dbReference type="SUPFAM" id="SSF52490">
    <property type="entry name" value="Tubulin nucleotide-binding domain-like"/>
    <property type="match status" value="1"/>
</dbReference>
<dbReference type="Proteomes" id="UP000019112">
    <property type="component" value="Unassembled WGS sequence"/>
</dbReference>
<dbReference type="GO" id="GO:0043093">
    <property type="term" value="P:FtsZ-dependent cytokinesis"/>
    <property type="evidence" value="ECO:0007669"/>
    <property type="project" value="UniProtKB-UniRule"/>
</dbReference>
<dbReference type="GO" id="GO:0032153">
    <property type="term" value="C:cell division site"/>
    <property type="evidence" value="ECO:0007669"/>
    <property type="project" value="UniProtKB-UniRule"/>
</dbReference>
<evidence type="ECO:0000256" key="4">
    <source>
        <dbReference type="HAMAP-Rule" id="MF_00909"/>
    </source>
</evidence>
<dbReference type="SMART" id="SM00864">
    <property type="entry name" value="Tubulin"/>
    <property type="match status" value="1"/>
</dbReference>
<organism evidence="10 11">
    <name type="scientific">Holospora obtusa F1</name>
    <dbReference type="NCBI Taxonomy" id="1399147"/>
    <lineage>
        <taxon>Bacteria</taxon>
        <taxon>Pseudomonadati</taxon>
        <taxon>Pseudomonadota</taxon>
        <taxon>Alphaproteobacteria</taxon>
        <taxon>Holosporales</taxon>
        <taxon>Holosporaceae</taxon>
        <taxon>Holospora</taxon>
    </lineage>
</organism>